<sequence length="92" mass="9910">MEPTTLLYILVGIAAAIIVLGLVTVLYRAVTTKNDGRRAVLADMLFACMIALFLCLSIFNHTAITYEVAMFAGLFSALSTGAAARIITRGRR</sequence>
<accession>A0A2W5B8R9</accession>
<reference evidence="2 3" key="1">
    <citation type="submission" date="2017-11" db="EMBL/GenBank/DDBJ databases">
        <title>Infants hospitalized years apart are colonized by the same room-sourced microbial strains.</title>
        <authorList>
            <person name="Brooks B."/>
            <person name="Olm M.R."/>
            <person name="Firek B.A."/>
            <person name="Baker R."/>
            <person name="Thomas B.C."/>
            <person name="Morowitz M.J."/>
            <person name="Banfield J.F."/>
        </authorList>
    </citation>
    <scope>NUCLEOTIDE SEQUENCE [LARGE SCALE GENOMIC DNA]</scope>
    <source>
        <strain evidence="2">S2_012_000_R3_87</strain>
    </source>
</reference>
<feature type="transmembrane region" description="Helical" evidence="1">
    <location>
        <begin position="6"/>
        <end position="27"/>
    </location>
</feature>
<comment type="caution">
    <text evidence="2">The sequence shown here is derived from an EMBL/GenBank/DDBJ whole genome shotgun (WGS) entry which is preliminary data.</text>
</comment>
<name>A0A2W5B8R9_9CORY</name>
<gene>
    <name evidence="2" type="ORF">DI609_03525</name>
</gene>
<dbReference type="EMBL" id="QFNY01000057">
    <property type="protein sequence ID" value="PZP01737.1"/>
    <property type="molecule type" value="Genomic_DNA"/>
</dbReference>
<dbReference type="NCBIfam" id="NF009255">
    <property type="entry name" value="PRK12612.1-3"/>
    <property type="match status" value="1"/>
</dbReference>
<protein>
    <submittedName>
        <fullName evidence="2">Cation:proton antiporter</fullName>
    </submittedName>
</protein>
<dbReference type="RefSeq" id="WP_015382033.1">
    <property type="nucleotide sequence ID" value="NZ_CP065982.1"/>
</dbReference>
<proteinExistence type="predicted"/>
<dbReference type="Proteomes" id="UP000249451">
    <property type="component" value="Unassembled WGS sequence"/>
</dbReference>
<evidence type="ECO:0000313" key="2">
    <source>
        <dbReference type="EMBL" id="PZP01737.1"/>
    </source>
</evidence>
<evidence type="ECO:0000256" key="1">
    <source>
        <dbReference type="SAM" id="Phobius"/>
    </source>
</evidence>
<organism evidence="2 3">
    <name type="scientific">Corynebacterium urealyticum</name>
    <dbReference type="NCBI Taxonomy" id="43771"/>
    <lineage>
        <taxon>Bacteria</taxon>
        <taxon>Bacillati</taxon>
        <taxon>Actinomycetota</taxon>
        <taxon>Actinomycetes</taxon>
        <taxon>Mycobacteriales</taxon>
        <taxon>Corynebacteriaceae</taxon>
        <taxon>Corynebacterium</taxon>
    </lineage>
</organism>
<dbReference type="AlphaFoldDB" id="A0A2W5B8R9"/>
<keyword evidence="1" id="KW-1133">Transmembrane helix</keyword>
<keyword evidence="1" id="KW-0812">Transmembrane</keyword>
<evidence type="ECO:0000313" key="3">
    <source>
        <dbReference type="Proteomes" id="UP000249451"/>
    </source>
</evidence>
<keyword evidence="1" id="KW-0472">Membrane</keyword>
<feature type="transmembrane region" description="Helical" evidence="1">
    <location>
        <begin position="39"/>
        <end position="59"/>
    </location>
</feature>
<feature type="transmembrane region" description="Helical" evidence="1">
    <location>
        <begin position="65"/>
        <end position="87"/>
    </location>
</feature>